<keyword evidence="3" id="KW-0067">ATP-binding</keyword>
<reference evidence="6" key="1">
    <citation type="journal article" date="2021" name="PeerJ">
        <title>Extensive microbial diversity within the chicken gut microbiome revealed by metagenomics and culture.</title>
        <authorList>
            <person name="Gilroy R."/>
            <person name="Ravi A."/>
            <person name="Getino M."/>
            <person name="Pursley I."/>
            <person name="Horton D.L."/>
            <person name="Alikhan N.F."/>
            <person name="Baker D."/>
            <person name="Gharbi K."/>
            <person name="Hall N."/>
            <person name="Watson M."/>
            <person name="Adriaenssens E.M."/>
            <person name="Foster-Nyarko E."/>
            <person name="Jarju S."/>
            <person name="Secka A."/>
            <person name="Antonio M."/>
            <person name="Oren A."/>
            <person name="Chaudhuri R.R."/>
            <person name="La Ragione R."/>
            <person name="Hildebrand F."/>
            <person name="Pallen M.J."/>
        </authorList>
    </citation>
    <scope>NUCLEOTIDE SEQUENCE</scope>
    <source>
        <strain evidence="6">ChiSxjej1B13-11774</strain>
    </source>
</reference>
<dbReference type="EMBL" id="DXBP01000019">
    <property type="protein sequence ID" value="HIZ41446.1"/>
    <property type="molecule type" value="Genomic_DNA"/>
</dbReference>
<protein>
    <submittedName>
        <fullName evidence="6">AAA family ATPase</fullName>
    </submittedName>
</protein>
<evidence type="ECO:0000256" key="1">
    <source>
        <dbReference type="ARBA" id="ARBA00010378"/>
    </source>
</evidence>
<dbReference type="InterPro" id="IPR003593">
    <property type="entry name" value="AAA+_ATPase"/>
</dbReference>
<gene>
    <name evidence="6" type="ORF">H9811_02670</name>
</gene>
<organism evidence="6 7">
    <name type="scientific">Candidatus Gemmiger excrementigallinarum</name>
    <dbReference type="NCBI Taxonomy" id="2838609"/>
    <lineage>
        <taxon>Bacteria</taxon>
        <taxon>Bacillati</taxon>
        <taxon>Bacillota</taxon>
        <taxon>Clostridia</taxon>
        <taxon>Eubacteriales</taxon>
        <taxon>Gemmiger</taxon>
    </lineage>
</organism>
<proteinExistence type="inferred from homology"/>
<dbReference type="AlphaFoldDB" id="A0A9D2EQ52"/>
<evidence type="ECO:0000313" key="7">
    <source>
        <dbReference type="Proteomes" id="UP000824048"/>
    </source>
</evidence>
<comment type="caution">
    <text evidence="6">The sequence shown here is derived from an EMBL/GenBank/DDBJ whole genome shotgun (WGS) entry which is preliminary data.</text>
</comment>
<name>A0A9D2EQ52_9FIRM</name>
<dbReference type="InterPro" id="IPR003959">
    <property type="entry name" value="ATPase_AAA_core"/>
</dbReference>
<feature type="domain" description="AAA+ ATPase" evidence="5">
    <location>
        <begin position="464"/>
        <end position="602"/>
    </location>
</feature>
<evidence type="ECO:0000256" key="2">
    <source>
        <dbReference type="ARBA" id="ARBA00022741"/>
    </source>
</evidence>
<dbReference type="PANTHER" id="PTHR43392:SF2">
    <property type="entry name" value="AAA-TYPE ATPASE FAMILY PROTEIN _ ANKYRIN REPEAT FAMILY PROTEIN"/>
    <property type="match status" value="1"/>
</dbReference>
<dbReference type="InterPro" id="IPR041627">
    <property type="entry name" value="AAA_lid_6"/>
</dbReference>
<dbReference type="InterPro" id="IPR000641">
    <property type="entry name" value="CbxX/CfxQ"/>
</dbReference>
<dbReference type="FunFam" id="3.40.50.300:FF:000216">
    <property type="entry name" value="Type VII secretion ATPase EccA"/>
    <property type="match status" value="1"/>
</dbReference>
<keyword evidence="2" id="KW-0547">Nucleotide-binding</keyword>
<evidence type="ECO:0000259" key="5">
    <source>
        <dbReference type="SMART" id="SM00382"/>
    </source>
</evidence>
<dbReference type="Gene3D" id="3.40.50.300">
    <property type="entry name" value="P-loop containing nucleotide triphosphate hydrolases"/>
    <property type="match status" value="2"/>
</dbReference>
<reference evidence="6" key="2">
    <citation type="submission" date="2021-04" db="EMBL/GenBank/DDBJ databases">
        <authorList>
            <person name="Gilroy R."/>
        </authorList>
    </citation>
    <scope>NUCLEOTIDE SEQUENCE</scope>
    <source>
        <strain evidence="6">ChiSxjej1B13-11774</strain>
    </source>
</reference>
<dbReference type="InterPro" id="IPR027417">
    <property type="entry name" value="P-loop_NTPase"/>
</dbReference>
<dbReference type="SUPFAM" id="SSF52540">
    <property type="entry name" value="P-loop containing nucleoside triphosphate hydrolases"/>
    <property type="match status" value="2"/>
</dbReference>
<dbReference type="InterPro" id="IPR050773">
    <property type="entry name" value="CbxX/CfxQ_RuBisCO_ESX"/>
</dbReference>
<dbReference type="GO" id="GO:0016887">
    <property type="term" value="F:ATP hydrolysis activity"/>
    <property type="evidence" value="ECO:0007669"/>
    <property type="project" value="InterPro"/>
</dbReference>
<dbReference type="PRINTS" id="PR00819">
    <property type="entry name" value="CBXCFQXSUPER"/>
</dbReference>
<dbReference type="CDD" id="cd00009">
    <property type="entry name" value="AAA"/>
    <property type="match status" value="1"/>
</dbReference>
<dbReference type="Proteomes" id="UP000824048">
    <property type="component" value="Unassembled WGS sequence"/>
</dbReference>
<comment type="similarity">
    <text evidence="1">Belongs to the CbxX/CfxQ family.</text>
</comment>
<evidence type="ECO:0000313" key="6">
    <source>
        <dbReference type="EMBL" id="HIZ41446.1"/>
    </source>
</evidence>
<dbReference type="GO" id="GO:0005524">
    <property type="term" value="F:ATP binding"/>
    <property type="evidence" value="ECO:0007669"/>
    <property type="project" value="UniProtKB-KW"/>
</dbReference>
<evidence type="ECO:0000256" key="3">
    <source>
        <dbReference type="ARBA" id="ARBA00022840"/>
    </source>
</evidence>
<sequence length="684" mass="73764">MSLEEQYDAWVRGLMGGKNYAATPEDSTRASDAVQQMQAQLDALNDARKRQTAASAAVDAVQKAGHETADHVRKMSSELTRSLKQDGLLGGTVAAPTPQPAPTGRADFSGVAEKVKTRVLGQDAFVTSVVKAFRRPFVLGNAADTSRAKNLMLLCGPEGTGRHYTLDCVVEELAARGILRSASIETLDLSLYPGPAQEKLFLQDLYAALQSDAEVLAFDHYEGCAANYLNMLATLSIDGTLALSSRYVLQRGILVDVGTALAPGAIGELQAGGKYFVFFSRKGEDALAETFGARFVDAIAGDICRTQPFTPEILSAVAARGLNDLAQRVRRQCGLALTMGSDVRDLLAAQYGKTRGMQAIQDFCETVYRAIAEYVLDADTIPADGTPARLTVQGTRLYMAVNGGEPMDLLALLPQQYRGDVDAVEAELSAIVGLDEVKEYVRDIAKNVQAQQRRKAQGLQVADVNMHMIFTGNPGTGKTTIARILSKYLKAIGALRGGQLVEVTRADLVGRYVGHTAPLTNSVIQSALGGVLFIDEAYSLYRGGEDNFGLEAIDALVKGIEDHRDDLVVILAGYTKEMQLFLTANSGLASRFPNQIEFPDYTGEELYRILLSLASSKGYALDEGCREPLTAWFDRKQAEDAATNGNGRMARNALEKAILNQSKRLIADPAASLELLLPGDFELE</sequence>
<dbReference type="SMART" id="SM00382">
    <property type="entry name" value="AAA"/>
    <property type="match status" value="1"/>
</dbReference>
<dbReference type="PANTHER" id="PTHR43392">
    <property type="entry name" value="AAA-TYPE ATPASE FAMILY PROTEIN / ANKYRIN REPEAT FAMILY PROTEIN"/>
    <property type="match status" value="1"/>
</dbReference>
<accession>A0A9D2EQ52</accession>
<feature type="coiled-coil region" evidence="4">
    <location>
        <begin position="27"/>
        <end position="54"/>
    </location>
</feature>
<dbReference type="Gene3D" id="1.10.8.60">
    <property type="match status" value="1"/>
</dbReference>
<dbReference type="Pfam" id="PF00004">
    <property type="entry name" value="AAA"/>
    <property type="match status" value="1"/>
</dbReference>
<dbReference type="Pfam" id="PF17866">
    <property type="entry name" value="AAA_lid_6"/>
    <property type="match status" value="1"/>
</dbReference>
<evidence type="ECO:0000256" key="4">
    <source>
        <dbReference type="SAM" id="Coils"/>
    </source>
</evidence>
<keyword evidence="4" id="KW-0175">Coiled coil</keyword>